<proteinExistence type="predicted"/>
<dbReference type="GO" id="GO:0006432">
    <property type="term" value="P:phenylalanyl-tRNA aminoacylation"/>
    <property type="evidence" value="ECO:0007669"/>
    <property type="project" value="InterPro"/>
</dbReference>
<evidence type="ECO:0000256" key="1">
    <source>
        <dbReference type="ARBA" id="ARBA00001946"/>
    </source>
</evidence>
<feature type="non-terminal residue" evidence="12">
    <location>
        <position position="303"/>
    </location>
</feature>
<evidence type="ECO:0000256" key="9">
    <source>
        <dbReference type="ARBA" id="ARBA00023146"/>
    </source>
</evidence>
<dbReference type="AlphaFoldDB" id="T1BWE2"/>
<reference evidence="12" key="1">
    <citation type="submission" date="2013-08" db="EMBL/GenBank/DDBJ databases">
        <authorList>
            <person name="Mendez C."/>
            <person name="Richter M."/>
            <person name="Ferrer M."/>
            <person name="Sanchez J."/>
        </authorList>
    </citation>
    <scope>NUCLEOTIDE SEQUENCE</scope>
</reference>
<dbReference type="GO" id="GO:0000287">
    <property type="term" value="F:magnesium ion binding"/>
    <property type="evidence" value="ECO:0007669"/>
    <property type="project" value="InterPro"/>
</dbReference>
<evidence type="ECO:0000256" key="7">
    <source>
        <dbReference type="ARBA" id="ARBA00022842"/>
    </source>
</evidence>
<keyword evidence="7" id="KW-0460">Magnesium</keyword>
<evidence type="ECO:0000256" key="2">
    <source>
        <dbReference type="ARBA" id="ARBA00012814"/>
    </source>
</evidence>
<dbReference type="GO" id="GO:0004826">
    <property type="term" value="F:phenylalanine-tRNA ligase activity"/>
    <property type="evidence" value="ECO:0007669"/>
    <property type="project" value="UniProtKB-EC"/>
</dbReference>
<dbReference type="InterPro" id="IPR005121">
    <property type="entry name" value="Fdx_antiC-bd"/>
</dbReference>
<evidence type="ECO:0000313" key="12">
    <source>
        <dbReference type="EMBL" id="EQD58195.1"/>
    </source>
</evidence>
<dbReference type="InterPro" id="IPR041616">
    <property type="entry name" value="PheRS_beta_core"/>
</dbReference>
<keyword evidence="4" id="KW-0479">Metal-binding</keyword>
<dbReference type="PANTHER" id="PTHR10947">
    <property type="entry name" value="PHENYLALANYL-TRNA SYNTHETASE BETA CHAIN AND LEUCINE-RICH REPEAT-CONTAINING PROTEIN 47"/>
    <property type="match status" value="1"/>
</dbReference>
<dbReference type="GO" id="GO:0009328">
    <property type="term" value="C:phenylalanine-tRNA ligase complex"/>
    <property type="evidence" value="ECO:0007669"/>
    <property type="project" value="TreeGrafter"/>
</dbReference>
<reference evidence="12" key="2">
    <citation type="journal article" date="2014" name="ISME J.">
        <title>Microbial stratification in low pH oxic and suboxic macroscopic growths along an acid mine drainage.</title>
        <authorList>
            <person name="Mendez-Garcia C."/>
            <person name="Mesa V."/>
            <person name="Sprenger R.R."/>
            <person name="Richter M."/>
            <person name="Diez M.S."/>
            <person name="Solano J."/>
            <person name="Bargiela R."/>
            <person name="Golyshina O.V."/>
            <person name="Manteca A."/>
            <person name="Ramos J.L."/>
            <person name="Gallego J.R."/>
            <person name="Llorente I."/>
            <person name="Martins Dos Santos V.A."/>
            <person name="Jensen O.N."/>
            <person name="Pelaez A.I."/>
            <person name="Sanchez J."/>
            <person name="Ferrer M."/>
        </authorList>
    </citation>
    <scope>NUCLEOTIDE SEQUENCE</scope>
</reference>
<dbReference type="Pfam" id="PF03484">
    <property type="entry name" value="B5"/>
    <property type="match status" value="1"/>
</dbReference>
<dbReference type="Gene3D" id="3.30.56.10">
    <property type="match status" value="1"/>
</dbReference>
<dbReference type="InterPro" id="IPR009061">
    <property type="entry name" value="DNA-bd_dom_put_sf"/>
</dbReference>
<dbReference type="SUPFAM" id="SSF46955">
    <property type="entry name" value="Putative DNA-binding domain"/>
    <property type="match status" value="1"/>
</dbReference>
<dbReference type="SUPFAM" id="SSF55681">
    <property type="entry name" value="Class II aaRS and biotin synthetases"/>
    <property type="match status" value="1"/>
</dbReference>
<sequence length="303" mass="34547">MQVTPPSHRFDLTAPIDLVEEVARLVGYEKLPERPLQGPIRLLPTTASQTRAGQWALRLVCRGYQETIHMPFTDPLLDNDFSWSVAPAIGLRNPLAQDQSILRRSLWPSLVDTLRYNLAREQKRVRIFEIGTVFERTPGGPCSEKKVAAGLWHGLYREEEWGQNTRLVDFFDVKADVELLLEPVREGLHFESLHVPMLDPAESAIITLKGHHLGVLGAVHPGLQKRWEIRGKTYLWSLNVIDLEHFAKVEYKPVAKFPAVRRDLAFIVPETVPFHEIHQALLENGRPLLKEIKLFDLYAGPTL</sequence>
<keyword evidence="9 12" id="KW-0030">Aminoacyl-tRNA synthetase</keyword>
<feature type="domain" description="B5" evidence="11">
    <location>
        <begin position="1"/>
        <end position="33"/>
    </location>
</feature>
<dbReference type="EMBL" id="AUZZ01003009">
    <property type="protein sequence ID" value="EQD58195.1"/>
    <property type="molecule type" value="Genomic_DNA"/>
</dbReference>
<dbReference type="InterPro" id="IPR036690">
    <property type="entry name" value="Fdx_antiC-bd_sf"/>
</dbReference>
<comment type="caution">
    <text evidence="12">The sequence shown here is derived from an EMBL/GenBank/DDBJ whole genome shotgun (WGS) entry which is preliminary data.</text>
</comment>
<evidence type="ECO:0000259" key="10">
    <source>
        <dbReference type="PROSITE" id="PS51447"/>
    </source>
</evidence>
<keyword evidence="6" id="KW-0067">ATP-binding</keyword>
<dbReference type="PANTHER" id="PTHR10947:SF0">
    <property type="entry name" value="PHENYLALANINE--TRNA LIGASE BETA SUBUNIT"/>
    <property type="match status" value="1"/>
</dbReference>
<dbReference type="Pfam" id="PF03147">
    <property type="entry name" value="FDX-ACB"/>
    <property type="match status" value="1"/>
</dbReference>
<dbReference type="GO" id="GO:0005524">
    <property type="term" value="F:ATP binding"/>
    <property type="evidence" value="ECO:0007669"/>
    <property type="project" value="UniProtKB-KW"/>
</dbReference>
<dbReference type="Gene3D" id="3.30.930.10">
    <property type="entry name" value="Bira Bifunctional Protein, Domain 2"/>
    <property type="match status" value="1"/>
</dbReference>
<dbReference type="InterPro" id="IPR045864">
    <property type="entry name" value="aa-tRNA-synth_II/BPL/LPL"/>
</dbReference>
<keyword evidence="8" id="KW-0648">Protein biosynthesis</keyword>
<evidence type="ECO:0000256" key="5">
    <source>
        <dbReference type="ARBA" id="ARBA00022741"/>
    </source>
</evidence>
<dbReference type="SMART" id="SM00896">
    <property type="entry name" value="FDX-ACB"/>
    <property type="match status" value="1"/>
</dbReference>
<dbReference type="SUPFAM" id="SSF54991">
    <property type="entry name" value="Anticodon-binding domain of PheRS"/>
    <property type="match status" value="1"/>
</dbReference>
<dbReference type="GO" id="GO:0003723">
    <property type="term" value="F:RNA binding"/>
    <property type="evidence" value="ECO:0007669"/>
    <property type="project" value="InterPro"/>
</dbReference>
<comment type="cofactor">
    <cofactor evidence="1">
        <name>Mg(2+)</name>
        <dbReference type="ChEBI" id="CHEBI:18420"/>
    </cofactor>
</comment>
<evidence type="ECO:0000256" key="3">
    <source>
        <dbReference type="ARBA" id="ARBA00022598"/>
    </source>
</evidence>
<evidence type="ECO:0000256" key="6">
    <source>
        <dbReference type="ARBA" id="ARBA00022840"/>
    </source>
</evidence>
<organism evidence="12">
    <name type="scientific">mine drainage metagenome</name>
    <dbReference type="NCBI Taxonomy" id="410659"/>
    <lineage>
        <taxon>unclassified sequences</taxon>
        <taxon>metagenomes</taxon>
        <taxon>ecological metagenomes</taxon>
    </lineage>
</organism>
<dbReference type="InterPro" id="IPR045060">
    <property type="entry name" value="Phe-tRNA-ligase_IIc_bsu"/>
</dbReference>
<evidence type="ECO:0000259" key="11">
    <source>
        <dbReference type="PROSITE" id="PS51483"/>
    </source>
</evidence>
<dbReference type="EC" id="6.1.1.20" evidence="2"/>
<dbReference type="Gene3D" id="3.30.70.380">
    <property type="entry name" value="Ferrodoxin-fold anticodon-binding domain"/>
    <property type="match status" value="1"/>
</dbReference>
<accession>T1BWE2</accession>
<protein>
    <recommendedName>
        <fullName evidence="2">phenylalanine--tRNA ligase</fullName>
        <ecNumber evidence="2">6.1.1.20</ecNumber>
    </recommendedName>
</protein>
<feature type="domain" description="FDX-ACB" evidence="10">
    <location>
        <begin position="255"/>
        <end position="303"/>
    </location>
</feature>
<gene>
    <name evidence="12" type="ORF">B2A_04473</name>
</gene>
<dbReference type="PROSITE" id="PS51483">
    <property type="entry name" value="B5"/>
    <property type="match status" value="1"/>
</dbReference>
<dbReference type="InterPro" id="IPR005147">
    <property type="entry name" value="tRNA_synthase_B5-dom"/>
</dbReference>
<dbReference type="Pfam" id="PF17759">
    <property type="entry name" value="tRNA_synthFbeta"/>
    <property type="match status" value="1"/>
</dbReference>
<keyword evidence="5" id="KW-0547">Nucleotide-binding</keyword>
<dbReference type="PROSITE" id="PS51447">
    <property type="entry name" value="FDX_ACB"/>
    <property type="match status" value="1"/>
</dbReference>
<dbReference type="CDD" id="cd00769">
    <property type="entry name" value="PheRS_beta_core"/>
    <property type="match status" value="1"/>
</dbReference>
<keyword evidence="3" id="KW-0436">Ligase</keyword>
<evidence type="ECO:0000256" key="4">
    <source>
        <dbReference type="ARBA" id="ARBA00022723"/>
    </source>
</evidence>
<evidence type="ECO:0000256" key="8">
    <source>
        <dbReference type="ARBA" id="ARBA00022917"/>
    </source>
</evidence>
<name>T1BWE2_9ZZZZ</name>